<gene>
    <name evidence="2" type="ORF">M430DRAFT_259645</name>
</gene>
<reference evidence="2 3" key="1">
    <citation type="journal article" date="2018" name="New Phytol.">
        <title>Comparative genomics and transcriptomics depict ericoid mycorrhizal fungi as versatile saprotrophs and plant mutualists.</title>
        <authorList>
            <person name="Martino E."/>
            <person name="Morin E."/>
            <person name="Grelet G.A."/>
            <person name="Kuo A."/>
            <person name="Kohler A."/>
            <person name="Daghino S."/>
            <person name="Barry K.W."/>
            <person name="Cichocki N."/>
            <person name="Clum A."/>
            <person name="Dockter R.B."/>
            <person name="Hainaut M."/>
            <person name="Kuo R.C."/>
            <person name="LaButti K."/>
            <person name="Lindahl B.D."/>
            <person name="Lindquist E.A."/>
            <person name="Lipzen A."/>
            <person name="Khouja H.R."/>
            <person name="Magnuson J."/>
            <person name="Murat C."/>
            <person name="Ohm R.A."/>
            <person name="Singer S.W."/>
            <person name="Spatafora J.W."/>
            <person name="Wang M."/>
            <person name="Veneault-Fourrey C."/>
            <person name="Henrissat B."/>
            <person name="Grigoriev I.V."/>
            <person name="Martin F.M."/>
            <person name="Perotto S."/>
        </authorList>
    </citation>
    <scope>NUCLEOTIDE SEQUENCE [LARGE SCALE GENOMIC DNA]</scope>
    <source>
        <strain evidence="2 3">ATCC 22711</strain>
    </source>
</reference>
<dbReference type="GeneID" id="36573403"/>
<name>A0A2T3AZ14_AMORE</name>
<evidence type="ECO:0000313" key="2">
    <source>
        <dbReference type="EMBL" id="PSS15315.1"/>
    </source>
</evidence>
<proteinExistence type="predicted"/>
<keyword evidence="3" id="KW-1185">Reference proteome</keyword>
<keyword evidence="1" id="KW-0812">Transmembrane</keyword>
<dbReference type="InParanoid" id="A0A2T3AZ14"/>
<evidence type="ECO:0000256" key="1">
    <source>
        <dbReference type="SAM" id="Phobius"/>
    </source>
</evidence>
<feature type="transmembrane region" description="Helical" evidence="1">
    <location>
        <begin position="87"/>
        <end position="105"/>
    </location>
</feature>
<organism evidence="2 3">
    <name type="scientific">Amorphotheca resinae ATCC 22711</name>
    <dbReference type="NCBI Taxonomy" id="857342"/>
    <lineage>
        <taxon>Eukaryota</taxon>
        <taxon>Fungi</taxon>
        <taxon>Dikarya</taxon>
        <taxon>Ascomycota</taxon>
        <taxon>Pezizomycotina</taxon>
        <taxon>Leotiomycetes</taxon>
        <taxon>Helotiales</taxon>
        <taxon>Amorphothecaceae</taxon>
        <taxon>Amorphotheca</taxon>
    </lineage>
</organism>
<protein>
    <submittedName>
        <fullName evidence="2">Uncharacterized protein</fullName>
    </submittedName>
</protein>
<sequence length="165" mass="18621">MKKKEKTNKQTNLHARNTLRSLLLPSFIQGVPGVSFSLLASSSLTFFLCSTRINRKAPLGGTPIPASERASEHGVWGRREHDAKFPFCCRNIWLVIWALSLARAWGGGPLFEGSGMRYIIIPYHTMPWGPLFLLLTLLHRTFSLRGQGKRKIGYLSEYLGYLGSW</sequence>
<evidence type="ECO:0000313" key="3">
    <source>
        <dbReference type="Proteomes" id="UP000241818"/>
    </source>
</evidence>
<dbReference type="Proteomes" id="UP000241818">
    <property type="component" value="Unassembled WGS sequence"/>
</dbReference>
<feature type="transmembrane region" description="Helical" evidence="1">
    <location>
        <begin position="125"/>
        <end position="142"/>
    </location>
</feature>
<dbReference type="RefSeq" id="XP_024719914.1">
    <property type="nucleotide sequence ID" value="XM_024865322.1"/>
</dbReference>
<accession>A0A2T3AZ14</accession>
<keyword evidence="1" id="KW-1133">Transmembrane helix</keyword>
<dbReference type="AlphaFoldDB" id="A0A2T3AZ14"/>
<keyword evidence="1" id="KW-0472">Membrane</keyword>
<dbReference type="EMBL" id="KZ679013">
    <property type="protein sequence ID" value="PSS15315.1"/>
    <property type="molecule type" value="Genomic_DNA"/>
</dbReference>